<dbReference type="SUPFAM" id="SSF52540">
    <property type="entry name" value="P-loop containing nucleoside triphosphate hydrolases"/>
    <property type="match status" value="1"/>
</dbReference>
<dbReference type="GeneID" id="100572759"/>
<protein>
    <recommendedName>
        <fullName evidence="4">AAA+ ATPase domain-containing protein</fullName>
    </recommendedName>
</protein>
<dbReference type="PANTHER" id="PTHR10760">
    <property type="entry name" value="TORSIN"/>
    <property type="match status" value="1"/>
</dbReference>
<proteinExistence type="inferred from homology"/>
<keyword evidence="3" id="KW-1185">Reference proteome</keyword>
<dbReference type="PANTHER" id="PTHR10760:SF2">
    <property type="entry name" value="LD13476P-RELATED"/>
    <property type="match status" value="1"/>
</dbReference>
<evidence type="ECO:0000313" key="3">
    <source>
        <dbReference type="Proteomes" id="UP000007819"/>
    </source>
</evidence>
<evidence type="ECO:0000313" key="2">
    <source>
        <dbReference type="EnsemblMetazoa" id="XP_003241698.3"/>
    </source>
</evidence>
<reference evidence="2" key="2">
    <citation type="submission" date="2022-06" db="UniProtKB">
        <authorList>
            <consortium name="EnsemblMetazoa"/>
        </authorList>
    </citation>
    <scope>IDENTIFICATION</scope>
</reference>
<evidence type="ECO:0008006" key="4">
    <source>
        <dbReference type="Google" id="ProtNLM"/>
    </source>
</evidence>
<organism evidence="2 3">
    <name type="scientific">Acyrthosiphon pisum</name>
    <name type="common">Pea aphid</name>
    <dbReference type="NCBI Taxonomy" id="7029"/>
    <lineage>
        <taxon>Eukaryota</taxon>
        <taxon>Metazoa</taxon>
        <taxon>Ecdysozoa</taxon>
        <taxon>Arthropoda</taxon>
        <taxon>Hexapoda</taxon>
        <taxon>Insecta</taxon>
        <taxon>Pterygota</taxon>
        <taxon>Neoptera</taxon>
        <taxon>Paraneoptera</taxon>
        <taxon>Hemiptera</taxon>
        <taxon>Sternorrhyncha</taxon>
        <taxon>Aphidomorpha</taxon>
        <taxon>Aphidoidea</taxon>
        <taxon>Aphididae</taxon>
        <taxon>Macrosiphini</taxon>
        <taxon>Acyrthosiphon</taxon>
    </lineage>
</organism>
<dbReference type="AlphaFoldDB" id="A0A8R2A6K5"/>
<dbReference type="InterPro" id="IPR010448">
    <property type="entry name" value="Torsin"/>
</dbReference>
<accession>A0A8R2A6K5</accession>
<dbReference type="EnsemblMetazoa" id="XM_003241650.4">
    <property type="protein sequence ID" value="XP_003241698.3"/>
    <property type="gene ID" value="LOC100572759"/>
</dbReference>
<dbReference type="GO" id="GO:0005524">
    <property type="term" value="F:ATP binding"/>
    <property type="evidence" value="ECO:0007669"/>
    <property type="project" value="InterPro"/>
</dbReference>
<dbReference type="RefSeq" id="XP_003241698.3">
    <property type="nucleotide sequence ID" value="XM_003241650.3"/>
</dbReference>
<dbReference type="Pfam" id="PF06309">
    <property type="entry name" value="Torsin"/>
    <property type="match status" value="1"/>
</dbReference>
<dbReference type="GO" id="GO:0012505">
    <property type="term" value="C:endomembrane system"/>
    <property type="evidence" value="ECO:0007669"/>
    <property type="project" value="UniProtKB-ARBA"/>
</dbReference>
<dbReference type="GO" id="GO:0071218">
    <property type="term" value="P:cellular response to misfolded protein"/>
    <property type="evidence" value="ECO:0007669"/>
    <property type="project" value="TreeGrafter"/>
</dbReference>
<name>A0A8R2A6K5_ACYPI</name>
<dbReference type="Proteomes" id="UP000007819">
    <property type="component" value="Chromosome A3"/>
</dbReference>
<dbReference type="Gene3D" id="3.40.50.300">
    <property type="entry name" value="P-loop containing nucleotide triphosphate hydrolases"/>
    <property type="match status" value="1"/>
</dbReference>
<sequence length="341" mass="38589">MVKIKIMLCVKYFLLCISSFLFFLKPTTVYGLIDPITVGVTAGAFMIGYLTDKVPYFNNDCPKKFEIKDLELDMKNSFFGQHIASKIVISALAGNLHRSKKNKKPIVMCFQGSSGTGKNFLSDLIASHMFNSTKSRKKRYHVINGQTAFPLQSKINDYKEKLYSDVKSAIKSCDTNLFVFDEIHYIPMGILDILGPILENNDVSIDSRNSIFIFLTNTGYNPILQKYLDLWNNGFSREKMTVADFDTILTKSAFNEKGGLMKSSIIDSHIIDFYVPFLPLEKVHVLQCIEAELKNLNSSLDSEAKSDILRIVPFGPEPKKLFATSGCKRLNQWITSKLYSN</sequence>
<dbReference type="GO" id="GO:0016887">
    <property type="term" value="F:ATP hydrolysis activity"/>
    <property type="evidence" value="ECO:0007669"/>
    <property type="project" value="InterPro"/>
</dbReference>
<comment type="similarity">
    <text evidence="1">Belongs to the ClpA/ClpB family. Torsin subfamily.</text>
</comment>
<evidence type="ECO:0000256" key="1">
    <source>
        <dbReference type="ARBA" id="ARBA00006235"/>
    </source>
</evidence>
<dbReference type="KEGG" id="api:100572759"/>
<dbReference type="GO" id="GO:0005737">
    <property type="term" value="C:cytoplasm"/>
    <property type="evidence" value="ECO:0007669"/>
    <property type="project" value="UniProtKB-ARBA"/>
</dbReference>
<dbReference type="OrthoDB" id="19623at2759"/>
<dbReference type="InterPro" id="IPR027417">
    <property type="entry name" value="P-loop_NTPase"/>
</dbReference>
<reference evidence="3" key="1">
    <citation type="submission" date="2010-06" db="EMBL/GenBank/DDBJ databases">
        <authorList>
            <person name="Jiang H."/>
            <person name="Abraham K."/>
            <person name="Ali S."/>
            <person name="Alsbrooks S.L."/>
            <person name="Anim B.N."/>
            <person name="Anosike U.S."/>
            <person name="Attaway T."/>
            <person name="Bandaranaike D.P."/>
            <person name="Battles P.K."/>
            <person name="Bell S.N."/>
            <person name="Bell A.V."/>
            <person name="Beltran B."/>
            <person name="Bickham C."/>
            <person name="Bustamante Y."/>
            <person name="Caleb T."/>
            <person name="Canada A."/>
            <person name="Cardenas V."/>
            <person name="Carter K."/>
            <person name="Chacko J."/>
            <person name="Chandrabose M.N."/>
            <person name="Chavez D."/>
            <person name="Chavez A."/>
            <person name="Chen L."/>
            <person name="Chu H.-S."/>
            <person name="Claassen K.J."/>
            <person name="Cockrell R."/>
            <person name="Collins M."/>
            <person name="Cooper J.A."/>
            <person name="Cree A."/>
            <person name="Curry S.M."/>
            <person name="Da Y."/>
            <person name="Dao M.D."/>
            <person name="Das B."/>
            <person name="Davila M.-L."/>
            <person name="Davy-Carroll L."/>
            <person name="Denson S."/>
            <person name="Dinh H."/>
            <person name="Ebong V.E."/>
            <person name="Edwards J.R."/>
            <person name="Egan A."/>
            <person name="El-Daye J."/>
            <person name="Escobedo L."/>
            <person name="Fernandez S."/>
            <person name="Fernando P.R."/>
            <person name="Flagg N."/>
            <person name="Forbes L.D."/>
            <person name="Fowler R.G."/>
            <person name="Fu Q."/>
            <person name="Gabisi R.A."/>
            <person name="Ganer J."/>
            <person name="Garbino Pronczuk A."/>
            <person name="Garcia R.M."/>
            <person name="Garner T."/>
            <person name="Garrett T.E."/>
            <person name="Gonzalez D.A."/>
            <person name="Hamid H."/>
            <person name="Hawkins E.S."/>
            <person name="Hirani K."/>
            <person name="Hogues M.E."/>
            <person name="Hollins B."/>
            <person name="Hsiao C.-H."/>
            <person name="Jabil R."/>
            <person name="James M.L."/>
            <person name="Jhangiani S.N."/>
            <person name="Johnson B."/>
            <person name="Johnson Q."/>
            <person name="Joshi V."/>
            <person name="Kalu J.B."/>
            <person name="Kam C."/>
            <person name="Kashfia A."/>
            <person name="Keebler J."/>
            <person name="Kisamo H."/>
            <person name="Kovar C.L."/>
            <person name="Lago L.A."/>
            <person name="Lai C.-Y."/>
            <person name="Laidlaw J."/>
            <person name="Lara F."/>
            <person name="Le T.-K."/>
            <person name="Lee S.L."/>
            <person name="Legall F.H."/>
            <person name="Lemon S.J."/>
            <person name="Lewis L.R."/>
            <person name="Li B."/>
            <person name="Liu Y."/>
            <person name="Liu Y.-S."/>
            <person name="Lopez J."/>
            <person name="Lozado R.J."/>
            <person name="Lu J."/>
            <person name="Madu R.C."/>
            <person name="Maheshwari M."/>
            <person name="Maheshwari R."/>
            <person name="Malloy K."/>
            <person name="Martinez E."/>
            <person name="Mathew T."/>
            <person name="Mercado I.C."/>
            <person name="Mercado C."/>
            <person name="Meyer B."/>
            <person name="Montgomery K."/>
            <person name="Morgan M.B."/>
            <person name="Munidasa M."/>
            <person name="Nazareth L.V."/>
            <person name="Nelson J."/>
            <person name="Ng B.M."/>
            <person name="Nguyen N.B."/>
            <person name="Nguyen P.Q."/>
            <person name="Nguyen T."/>
            <person name="Obregon M."/>
            <person name="Okwuonu G.O."/>
            <person name="Onwere C.G."/>
            <person name="Orozco G."/>
            <person name="Parra A."/>
            <person name="Patel S."/>
            <person name="Patil S."/>
            <person name="Perez A."/>
            <person name="Perez Y."/>
            <person name="Pham C."/>
            <person name="Primus E.L."/>
            <person name="Pu L.-L."/>
            <person name="Puazo M."/>
            <person name="Qin X."/>
            <person name="Quiroz J.B."/>
            <person name="Reese J."/>
            <person name="Richards S."/>
            <person name="Rives C.M."/>
            <person name="Robberts R."/>
            <person name="Ruiz S.J."/>
            <person name="Ruiz M.J."/>
            <person name="Santibanez J."/>
            <person name="Schneider B.W."/>
            <person name="Sisson I."/>
            <person name="Smith M."/>
            <person name="Sodergren E."/>
            <person name="Song X.-Z."/>
            <person name="Song B.B."/>
            <person name="Summersgill H."/>
            <person name="Thelus R."/>
            <person name="Thornton R.D."/>
            <person name="Trejos Z.Y."/>
            <person name="Usmani K."/>
            <person name="Vattathil S."/>
            <person name="Villasana D."/>
            <person name="Walker D.L."/>
            <person name="Wang S."/>
            <person name="Wang K."/>
            <person name="White C.S."/>
            <person name="Williams A.C."/>
            <person name="Williamson J."/>
            <person name="Wilson K."/>
            <person name="Woghiren I.O."/>
            <person name="Woodworth J.R."/>
            <person name="Worley K.C."/>
            <person name="Wright R.A."/>
            <person name="Wu W."/>
            <person name="Young L."/>
            <person name="Zhang L."/>
            <person name="Zhang J."/>
            <person name="Zhu Y."/>
            <person name="Muzny D.M."/>
            <person name="Weinstock G."/>
            <person name="Gibbs R.A."/>
        </authorList>
    </citation>
    <scope>NUCLEOTIDE SEQUENCE [LARGE SCALE GENOMIC DNA]</scope>
    <source>
        <strain evidence="3">LSR1</strain>
    </source>
</reference>